<dbReference type="AlphaFoldDB" id="A0A2Z4PX08"/>
<organism evidence="1 2">
    <name type="scientific">Marinomonas primoryensis</name>
    <dbReference type="NCBI Taxonomy" id="178399"/>
    <lineage>
        <taxon>Bacteria</taxon>
        <taxon>Pseudomonadati</taxon>
        <taxon>Pseudomonadota</taxon>
        <taxon>Gammaproteobacteria</taxon>
        <taxon>Oceanospirillales</taxon>
        <taxon>Oceanospirillaceae</taxon>
        <taxon>Marinomonas</taxon>
    </lineage>
</organism>
<dbReference type="OrthoDB" id="8525200at2"/>
<dbReference type="InterPro" id="IPR029016">
    <property type="entry name" value="GAF-like_dom_sf"/>
</dbReference>
<evidence type="ECO:0008006" key="3">
    <source>
        <dbReference type="Google" id="ProtNLM"/>
    </source>
</evidence>
<dbReference type="PANTHER" id="PTHR38765:SF1">
    <property type="entry name" value="DUF484 DOMAIN-CONTAINING PROTEIN"/>
    <property type="match status" value="1"/>
</dbReference>
<dbReference type="PANTHER" id="PTHR38765">
    <property type="entry name" value="DUF484 DOMAIN-CONTAINING PROTEIN"/>
    <property type="match status" value="1"/>
</dbReference>
<dbReference type="Gene3D" id="3.30.450.40">
    <property type="match status" value="1"/>
</dbReference>
<sequence>MREEEVIQYLSKTPDFFSRHSDLLESLTLPHPINGKVVSLLEYQVNLLRQSTADYKGQFERLVEVARENESTMQKSRRLVLAGLTCSSLDDLAVVVDDMVRDDFEISHHAFVLYGEFPDSAVRSHLLVDDDVFLSHAAGFVDCFCGVLPANEMRFLFSDDIDSIRSVAVLPLLSREGGEIKKCGVLVLGADSESAFNKDKGAMFLQYIADLLSAILLRLLP</sequence>
<evidence type="ECO:0000313" key="2">
    <source>
        <dbReference type="Proteomes" id="UP000249898"/>
    </source>
</evidence>
<dbReference type="EMBL" id="CP016181">
    <property type="protein sequence ID" value="AWY01905.1"/>
    <property type="molecule type" value="Genomic_DNA"/>
</dbReference>
<name>A0A2Z4PX08_9GAMM</name>
<protein>
    <recommendedName>
        <fullName evidence="3">Phytochrome sensor protein</fullName>
    </recommendedName>
</protein>
<dbReference type="Pfam" id="PF04340">
    <property type="entry name" value="DUF484"/>
    <property type="match status" value="1"/>
</dbReference>
<proteinExistence type="predicted"/>
<reference evidence="1 2" key="1">
    <citation type="submission" date="2016-06" db="EMBL/GenBank/DDBJ databases">
        <title>The sequenced genome of the ice-adhering bacterium Marinomonas primoryensis, from Antarctica.</title>
        <authorList>
            <person name="Graham L."/>
            <person name="Vance T.D.R."/>
            <person name="Davies P.L."/>
        </authorList>
    </citation>
    <scope>NUCLEOTIDE SEQUENCE [LARGE SCALE GENOMIC DNA]</scope>
    <source>
        <strain evidence="1 2">AceL</strain>
    </source>
</reference>
<dbReference type="Proteomes" id="UP000249898">
    <property type="component" value="Chromosome"/>
</dbReference>
<evidence type="ECO:0000313" key="1">
    <source>
        <dbReference type="EMBL" id="AWY01905.1"/>
    </source>
</evidence>
<dbReference type="InterPro" id="IPR007435">
    <property type="entry name" value="DUF484"/>
</dbReference>
<accession>A0A2Z4PX08</accession>
<dbReference type="RefSeq" id="WP_112140795.1">
    <property type="nucleotide sequence ID" value="NZ_CP016181.1"/>
</dbReference>
<gene>
    <name evidence="1" type="ORF">A8139_19520</name>
</gene>